<dbReference type="Pfam" id="PF00545">
    <property type="entry name" value="Ribonuclease"/>
    <property type="match status" value="1"/>
</dbReference>
<comment type="caution">
    <text evidence="4">The sequence shown here is derived from an EMBL/GenBank/DDBJ whole genome shotgun (WGS) entry which is preliminary data.</text>
</comment>
<dbReference type="GO" id="GO:0004521">
    <property type="term" value="F:RNA endonuclease activity"/>
    <property type="evidence" value="ECO:0007669"/>
    <property type="project" value="InterPro"/>
</dbReference>
<evidence type="ECO:0000256" key="2">
    <source>
        <dbReference type="ARBA" id="ARBA00022801"/>
    </source>
</evidence>
<dbReference type="EMBL" id="JAGMUV010000001">
    <property type="protein sequence ID" value="KAH7175321.1"/>
    <property type="molecule type" value="Genomic_DNA"/>
</dbReference>
<dbReference type="GO" id="GO:0016787">
    <property type="term" value="F:hydrolase activity"/>
    <property type="evidence" value="ECO:0007669"/>
    <property type="project" value="UniProtKB-KW"/>
</dbReference>
<proteinExistence type="predicted"/>
<evidence type="ECO:0000256" key="3">
    <source>
        <dbReference type="SAM" id="MobiDB-lite"/>
    </source>
</evidence>
<protein>
    <submittedName>
        <fullName evidence="4">Uncharacterized protein</fullName>
    </submittedName>
</protein>
<organism evidence="4 5">
    <name type="scientific">Dactylonectria macrodidyma</name>
    <dbReference type="NCBI Taxonomy" id="307937"/>
    <lineage>
        <taxon>Eukaryota</taxon>
        <taxon>Fungi</taxon>
        <taxon>Dikarya</taxon>
        <taxon>Ascomycota</taxon>
        <taxon>Pezizomycotina</taxon>
        <taxon>Sordariomycetes</taxon>
        <taxon>Hypocreomycetidae</taxon>
        <taxon>Hypocreales</taxon>
        <taxon>Nectriaceae</taxon>
        <taxon>Dactylonectria</taxon>
    </lineage>
</organism>
<keyword evidence="1" id="KW-0540">Nuclease</keyword>
<feature type="region of interest" description="Disordered" evidence="3">
    <location>
        <begin position="141"/>
        <end position="164"/>
    </location>
</feature>
<name>A0A9P9FSP8_9HYPO</name>
<keyword evidence="5" id="KW-1185">Reference proteome</keyword>
<keyword evidence="2" id="KW-0378">Hydrolase</keyword>
<feature type="compositionally biased region" description="Low complexity" evidence="3">
    <location>
        <begin position="146"/>
        <end position="164"/>
    </location>
</feature>
<dbReference type="InterPro" id="IPR000026">
    <property type="entry name" value="N1-like"/>
</dbReference>
<dbReference type="OrthoDB" id="5099826at2759"/>
<dbReference type="GO" id="GO:0003723">
    <property type="term" value="F:RNA binding"/>
    <property type="evidence" value="ECO:0007669"/>
    <property type="project" value="InterPro"/>
</dbReference>
<evidence type="ECO:0000313" key="4">
    <source>
        <dbReference type="EMBL" id="KAH7175321.1"/>
    </source>
</evidence>
<dbReference type="AlphaFoldDB" id="A0A9P9FSP8"/>
<dbReference type="SUPFAM" id="SSF53933">
    <property type="entry name" value="Microbial ribonucleases"/>
    <property type="match status" value="1"/>
</dbReference>
<dbReference type="Proteomes" id="UP000738349">
    <property type="component" value="Unassembled WGS sequence"/>
</dbReference>
<accession>A0A9P9FSP8</accession>
<gene>
    <name evidence="4" type="ORF">EDB81DRAFT_874176</name>
</gene>
<evidence type="ECO:0000256" key="1">
    <source>
        <dbReference type="ARBA" id="ARBA00022722"/>
    </source>
</evidence>
<dbReference type="Gene3D" id="3.10.450.30">
    <property type="entry name" value="Microbial ribonucleases"/>
    <property type="match status" value="1"/>
</dbReference>
<dbReference type="InterPro" id="IPR016191">
    <property type="entry name" value="Ribonuclease/ribotoxin"/>
</dbReference>
<sequence>MSSLSILDDQMSHMSLSDDDDNGYSSDCSHYSLPDLEEDKWLRCIPASEVRKQAKLVPETAAPGAKYPRKLYNKEELPLRVAGPWKEHPLCLNGRYVYGDPGPARVIVNPSVPEGHDVVYHPRRDSLAFLQANYRPRGHRRLRKGLPTAPKSPPTSSLPTPMPSPTLTALPNPGQYGTAFPFAGCPSPPLPQSPGCTPYQPCYNYPTPPNYWASPYLQNPAMGLMLPPLPGFYPVPLNISQYQY</sequence>
<evidence type="ECO:0000313" key="5">
    <source>
        <dbReference type="Proteomes" id="UP000738349"/>
    </source>
</evidence>
<reference evidence="4" key="1">
    <citation type="journal article" date="2021" name="Nat. Commun.">
        <title>Genetic determinants of endophytism in the Arabidopsis root mycobiome.</title>
        <authorList>
            <person name="Mesny F."/>
            <person name="Miyauchi S."/>
            <person name="Thiergart T."/>
            <person name="Pickel B."/>
            <person name="Atanasova L."/>
            <person name="Karlsson M."/>
            <person name="Huettel B."/>
            <person name="Barry K.W."/>
            <person name="Haridas S."/>
            <person name="Chen C."/>
            <person name="Bauer D."/>
            <person name="Andreopoulos W."/>
            <person name="Pangilinan J."/>
            <person name="LaButti K."/>
            <person name="Riley R."/>
            <person name="Lipzen A."/>
            <person name="Clum A."/>
            <person name="Drula E."/>
            <person name="Henrissat B."/>
            <person name="Kohler A."/>
            <person name="Grigoriev I.V."/>
            <person name="Martin F.M."/>
            <person name="Hacquard S."/>
        </authorList>
    </citation>
    <scope>NUCLEOTIDE SEQUENCE</scope>
    <source>
        <strain evidence="4">MPI-CAGE-AT-0147</strain>
    </source>
</reference>